<dbReference type="Gene3D" id="3.30.1450.10">
    <property type="match status" value="1"/>
</dbReference>
<evidence type="ECO:0000256" key="1">
    <source>
        <dbReference type="ARBA" id="ARBA00022729"/>
    </source>
</evidence>
<feature type="domain" description="Outer membrane protein assembly factor BamE" evidence="5">
    <location>
        <begin position="34"/>
        <end position="108"/>
    </location>
</feature>
<keyword evidence="7" id="KW-1185">Reference proteome</keyword>
<dbReference type="GO" id="GO:1990063">
    <property type="term" value="C:Bam protein complex"/>
    <property type="evidence" value="ECO:0007669"/>
    <property type="project" value="TreeGrafter"/>
</dbReference>
<reference evidence="6 7" key="1">
    <citation type="submission" date="2016-10" db="EMBL/GenBank/DDBJ databases">
        <authorList>
            <person name="de Groot N.N."/>
        </authorList>
    </citation>
    <scope>NUCLEOTIDE SEQUENCE [LARGE SCALE GENOMIC DNA]</scope>
    <source>
        <strain evidence="6 7">CGMCC 1.9109</strain>
    </source>
</reference>
<keyword evidence="2" id="KW-0472">Membrane</keyword>
<evidence type="ECO:0000313" key="7">
    <source>
        <dbReference type="Proteomes" id="UP000183685"/>
    </source>
</evidence>
<feature type="signal peptide" evidence="4">
    <location>
        <begin position="1"/>
        <end position="24"/>
    </location>
</feature>
<dbReference type="InterPro" id="IPR007450">
    <property type="entry name" value="BamE_dom"/>
</dbReference>
<keyword evidence="3" id="KW-0998">Cell outer membrane</keyword>
<keyword evidence="1 4" id="KW-0732">Signal</keyword>
<evidence type="ECO:0000256" key="4">
    <source>
        <dbReference type="SAM" id="SignalP"/>
    </source>
</evidence>
<evidence type="ECO:0000259" key="5">
    <source>
        <dbReference type="Pfam" id="PF04355"/>
    </source>
</evidence>
<evidence type="ECO:0000256" key="3">
    <source>
        <dbReference type="ARBA" id="ARBA00023237"/>
    </source>
</evidence>
<dbReference type="InterPro" id="IPR026592">
    <property type="entry name" value="BamE"/>
</dbReference>
<dbReference type="AlphaFoldDB" id="A0A1G6W727"/>
<dbReference type="Proteomes" id="UP000183685">
    <property type="component" value="Unassembled WGS sequence"/>
</dbReference>
<keyword evidence="6" id="KW-0449">Lipoprotein</keyword>
<dbReference type="PANTHER" id="PTHR37482:SF1">
    <property type="entry name" value="OUTER MEMBRANE PROTEIN ASSEMBLY FACTOR BAME"/>
    <property type="match status" value="1"/>
</dbReference>
<protein>
    <submittedName>
        <fullName evidence="6">Outer membrane protein assembly factor BamE, lipoprotein component of the BamABCDE complex</fullName>
    </submittedName>
</protein>
<dbReference type="EMBL" id="FNAK01000002">
    <property type="protein sequence ID" value="SDD61017.1"/>
    <property type="molecule type" value="Genomic_DNA"/>
</dbReference>
<dbReference type="GO" id="GO:0051205">
    <property type="term" value="P:protein insertion into membrane"/>
    <property type="evidence" value="ECO:0007669"/>
    <property type="project" value="TreeGrafter"/>
</dbReference>
<evidence type="ECO:0000256" key="2">
    <source>
        <dbReference type="ARBA" id="ARBA00023136"/>
    </source>
</evidence>
<dbReference type="RefSeq" id="WP_068305918.1">
    <property type="nucleotide sequence ID" value="NZ_FNAK01000002.1"/>
</dbReference>
<dbReference type="GO" id="GO:0043165">
    <property type="term" value="P:Gram-negative-bacterium-type cell outer membrane assembly"/>
    <property type="evidence" value="ECO:0007669"/>
    <property type="project" value="TreeGrafter"/>
</dbReference>
<dbReference type="Pfam" id="PF04355">
    <property type="entry name" value="BamE"/>
    <property type="match status" value="1"/>
</dbReference>
<name>A0A1G6W727_9PROT</name>
<sequence>MKMTSLAKQAKPLALCLMAGVALSACGNSRMIRGYVFDKELAAAIQPGVDNRQSVESTLGTPTVRATFDDNTWYYISTTVRIRPVFWPDAQEHRVMAVAFSDTGVVTDVVNYDLSDMRKVDPVDDETPTKGRKEGFFQQIFGGVGRFAGGSAPVGSQGGGRGPNG</sequence>
<dbReference type="OrthoDB" id="7160681at2"/>
<accession>A0A1G6W727</accession>
<dbReference type="PROSITE" id="PS51257">
    <property type="entry name" value="PROKAR_LIPOPROTEIN"/>
    <property type="match status" value="1"/>
</dbReference>
<evidence type="ECO:0000313" key="6">
    <source>
        <dbReference type="EMBL" id="SDD61017.1"/>
    </source>
</evidence>
<proteinExistence type="predicted"/>
<organism evidence="6 7">
    <name type="scientific">Kordiimonas lacus</name>
    <dbReference type="NCBI Taxonomy" id="637679"/>
    <lineage>
        <taxon>Bacteria</taxon>
        <taxon>Pseudomonadati</taxon>
        <taxon>Pseudomonadota</taxon>
        <taxon>Alphaproteobacteria</taxon>
        <taxon>Kordiimonadales</taxon>
        <taxon>Kordiimonadaceae</taxon>
        <taxon>Kordiimonas</taxon>
    </lineage>
</organism>
<dbReference type="GO" id="GO:0030674">
    <property type="term" value="F:protein-macromolecule adaptor activity"/>
    <property type="evidence" value="ECO:0007669"/>
    <property type="project" value="TreeGrafter"/>
</dbReference>
<dbReference type="InterPro" id="IPR037873">
    <property type="entry name" value="BamE-like"/>
</dbReference>
<feature type="chain" id="PRO_5010219680" evidence="4">
    <location>
        <begin position="25"/>
        <end position="165"/>
    </location>
</feature>
<dbReference type="STRING" id="637679.GCA_001550055_02698"/>
<gene>
    <name evidence="6" type="ORF">SAMN04488071_0983</name>
</gene>
<dbReference type="PANTHER" id="PTHR37482">
    <property type="entry name" value="OUTER MEMBRANE PROTEIN ASSEMBLY FACTOR BAME"/>
    <property type="match status" value="1"/>
</dbReference>